<dbReference type="GO" id="GO:0003723">
    <property type="term" value="F:RNA binding"/>
    <property type="evidence" value="ECO:0007669"/>
    <property type="project" value="UniProtKB-UniRule"/>
</dbReference>
<dbReference type="PROSITE" id="PS50961">
    <property type="entry name" value="HTH_LA"/>
    <property type="match status" value="1"/>
</dbReference>
<feature type="compositionally biased region" description="Low complexity" evidence="3">
    <location>
        <begin position="263"/>
        <end position="286"/>
    </location>
</feature>
<name>A0A1E5RI07_9ASCO</name>
<dbReference type="InParanoid" id="A0A1E5RI07"/>
<evidence type="ECO:0000256" key="2">
    <source>
        <dbReference type="PROSITE-ProRule" id="PRU00332"/>
    </source>
</evidence>
<dbReference type="FunCoup" id="A0A1E5RI07">
    <property type="interactions" value="32"/>
</dbReference>
<dbReference type="SUPFAM" id="SSF46785">
    <property type="entry name" value="Winged helix' DNA-binding domain"/>
    <property type="match status" value="1"/>
</dbReference>
<dbReference type="Gene3D" id="1.10.10.10">
    <property type="entry name" value="Winged helix-like DNA-binding domain superfamily/Winged helix DNA-binding domain"/>
    <property type="match status" value="1"/>
</dbReference>
<evidence type="ECO:0000313" key="6">
    <source>
        <dbReference type="Proteomes" id="UP000095728"/>
    </source>
</evidence>
<comment type="caution">
    <text evidence="5">The sequence shown here is derived from an EMBL/GenBank/DDBJ whole genome shotgun (WGS) entry which is preliminary data.</text>
</comment>
<evidence type="ECO:0000313" key="5">
    <source>
        <dbReference type="EMBL" id="OEJ86532.1"/>
    </source>
</evidence>
<feature type="region of interest" description="Disordered" evidence="3">
    <location>
        <begin position="1"/>
        <end position="57"/>
    </location>
</feature>
<dbReference type="PANTHER" id="PTHR22792:SF132">
    <property type="entry name" value="LA-RELATED PROTEIN 1"/>
    <property type="match status" value="1"/>
</dbReference>
<evidence type="ECO:0000259" key="4">
    <source>
        <dbReference type="PROSITE" id="PS50961"/>
    </source>
</evidence>
<gene>
    <name evidence="5" type="ORF">AWRI3579_g1630</name>
</gene>
<feature type="region of interest" description="Disordered" evidence="3">
    <location>
        <begin position="482"/>
        <end position="512"/>
    </location>
</feature>
<dbReference type="Pfam" id="PF05383">
    <property type="entry name" value="La"/>
    <property type="match status" value="1"/>
</dbReference>
<dbReference type="InterPro" id="IPR036388">
    <property type="entry name" value="WH-like_DNA-bd_sf"/>
</dbReference>
<dbReference type="OrthoDB" id="340227at2759"/>
<keyword evidence="6" id="KW-1185">Reference proteome</keyword>
<feature type="domain" description="HTH La-type RNA-binding" evidence="4">
    <location>
        <begin position="344"/>
        <end position="440"/>
    </location>
</feature>
<feature type="compositionally biased region" description="Polar residues" evidence="3">
    <location>
        <begin position="237"/>
        <end position="246"/>
    </location>
</feature>
<protein>
    <submittedName>
        <fullName evidence="5">RNA-binding protein SRO9</fullName>
    </submittedName>
</protein>
<reference evidence="6" key="1">
    <citation type="journal article" date="2016" name="Genome Announc.">
        <title>Genome sequences of three species of Hanseniaspora isolated from spontaneous wine fermentations.</title>
        <authorList>
            <person name="Sternes P.R."/>
            <person name="Lee D."/>
            <person name="Kutyna D.R."/>
            <person name="Borneman A.R."/>
        </authorList>
    </citation>
    <scope>NUCLEOTIDE SEQUENCE [LARGE SCALE GENOMIC DNA]</scope>
    <source>
        <strain evidence="6">AWRI3579</strain>
    </source>
</reference>
<dbReference type="InterPro" id="IPR006630">
    <property type="entry name" value="La_HTH"/>
</dbReference>
<proteinExistence type="predicted"/>
<dbReference type="STRING" id="56408.A0A1E5RI07"/>
<dbReference type="SMART" id="SM00715">
    <property type="entry name" value="LA"/>
    <property type="match status" value="1"/>
</dbReference>
<sequence>MSTIEQVQEPVVSAVEQTEQAPVAQIVDEKSSTNETATPGDVVEEAAEPEKTFVPAPVPVASPWKVVDVSSATTGGKKVPSVAEAVEELKSNNENKSRNNQLLRSSSKDRWVPLHANITVSTKQPNSSPRQGSGKPKSNGTPSGPQRATKKKRTTNKRKQTGENETNGEELASDSISESSIPEDSKASSASASSKKPVHGNGVSKRATNKSKPFKKTQDEASIGSGESSETAESSNVEENATQVSETEGADSAERKPFSKRQNGYSYSNGNNNNRPFSRNGNGPRRSTQPRHHHNTGDGSSRPGYYNNNNGYRKHHNNYGYGQFPSQNFGNGTESQSHFKAHHPPSPYFAIKKVAKQLQYYFGEQNLTKDAYLKNQFSSKNGFIPLSLISKFYRVVNLSYGGDPNIILGALHQILSSSPSESNVEVAVLKENLENDNVLSKYVIRSNKWEQFLGEESQDIDYDLEKTVEAADLASFEVEAPVFETSTEEHNENNIDEPQAHAQSAKVIEQSA</sequence>
<feature type="compositionally biased region" description="Polar residues" evidence="3">
    <location>
        <begin position="324"/>
        <end position="338"/>
    </location>
</feature>
<dbReference type="InterPro" id="IPR045180">
    <property type="entry name" value="La_dom_prot"/>
</dbReference>
<feature type="compositionally biased region" description="Low complexity" evidence="3">
    <location>
        <begin position="220"/>
        <end position="235"/>
    </location>
</feature>
<feature type="compositionally biased region" description="Low complexity" evidence="3">
    <location>
        <begin position="173"/>
        <end position="195"/>
    </location>
</feature>
<evidence type="ECO:0000256" key="1">
    <source>
        <dbReference type="ARBA" id="ARBA00022884"/>
    </source>
</evidence>
<dbReference type="PANTHER" id="PTHR22792">
    <property type="entry name" value="LUPUS LA PROTEIN-RELATED"/>
    <property type="match status" value="1"/>
</dbReference>
<dbReference type="GO" id="GO:0010494">
    <property type="term" value="C:cytoplasmic stress granule"/>
    <property type="evidence" value="ECO:0007669"/>
    <property type="project" value="TreeGrafter"/>
</dbReference>
<dbReference type="AlphaFoldDB" id="A0A1E5RI07"/>
<feature type="region of interest" description="Disordered" evidence="3">
    <location>
        <begin position="88"/>
        <end position="341"/>
    </location>
</feature>
<feature type="compositionally biased region" description="Polar residues" evidence="3">
    <location>
        <begin position="118"/>
        <end position="146"/>
    </location>
</feature>
<dbReference type="Proteomes" id="UP000095728">
    <property type="component" value="Unassembled WGS sequence"/>
</dbReference>
<dbReference type="InterPro" id="IPR036390">
    <property type="entry name" value="WH_DNA-bd_sf"/>
</dbReference>
<feature type="compositionally biased region" description="Basic and acidic residues" evidence="3">
    <location>
        <begin position="88"/>
        <end position="97"/>
    </location>
</feature>
<evidence type="ECO:0000256" key="3">
    <source>
        <dbReference type="SAM" id="MobiDB-lite"/>
    </source>
</evidence>
<feature type="compositionally biased region" description="Basic residues" evidence="3">
    <location>
        <begin position="148"/>
        <end position="159"/>
    </location>
</feature>
<keyword evidence="1 2" id="KW-0694">RNA-binding</keyword>
<dbReference type="EMBL" id="LPNM01000006">
    <property type="protein sequence ID" value="OEJ86532.1"/>
    <property type="molecule type" value="Genomic_DNA"/>
</dbReference>
<organism evidence="5 6">
    <name type="scientific">Hanseniaspora osmophila</name>
    <dbReference type="NCBI Taxonomy" id="56408"/>
    <lineage>
        <taxon>Eukaryota</taxon>
        <taxon>Fungi</taxon>
        <taxon>Dikarya</taxon>
        <taxon>Ascomycota</taxon>
        <taxon>Saccharomycotina</taxon>
        <taxon>Saccharomycetes</taxon>
        <taxon>Saccharomycodales</taxon>
        <taxon>Saccharomycodaceae</taxon>
        <taxon>Hanseniaspora</taxon>
    </lineage>
</organism>
<accession>A0A1E5RI07</accession>
<dbReference type="GO" id="GO:0045727">
    <property type="term" value="P:positive regulation of translation"/>
    <property type="evidence" value="ECO:0007669"/>
    <property type="project" value="TreeGrafter"/>
</dbReference>
<dbReference type="GO" id="GO:0005829">
    <property type="term" value="C:cytosol"/>
    <property type="evidence" value="ECO:0007669"/>
    <property type="project" value="TreeGrafter"/>
</dbReference>